<protein>
    <recommendedName>
        <fullName evidence="3">Oxidoreductase</fullName>
    </recommendedName>
</protein>
<dbReference type="RefSeq" id="WP_189987807.1">
    <property type="nucleotide sequence ID" value="NZ_BMZS01000002.1"/>
</dbReference>
<keyword evidence="2" id="KW-1185">Reference proteome</keyword>
<evidence type="ECO:0000313" key="1">
    <source>
        <dbReference type="EMBL" id="GHD43495.1"/>
    </source>
</evidence>
<dbReference type="AlphaFoldDB" id="A0A918XPC4"/>
<name>A0A918XPC4_9PROT</name>
<organism evidence="1 2">
    <name type="scientific">Thalassobaculum fulvum</name>
    <dbReference type="NCBI Taxonomy" id="1633335"/>
    <lineage>
        <taxon>Bacteria</taxon>
        <taxon>Pseudomonadati</taxon>
        <taxon>Pseudomonadota</taxon>
        <taxon>Alphaproteobacteria</taxon>
        <taxon>Rhodospirillales</taxon>
        <taxon>Thalassobaculaceae</taxon>
        <taxon>Thalassobaculum</taxon>
    </lineage>
</organism>
<reference evidence="1" key="2">
    <citation type="submission" date="2020-09" db="EMBL/GenBank/DDBJ databases">
        <authorList>
            <person name="Sun Q."/>
            <person name="Kim S."/>
        </authorList>
    </citation>
    <scope>NUCLEOTIDE SEQUENCE</scope>
    <source>
        <strain evidence="1">KCTC 42651</strain>
    </source>
</reference>
<dbReference type="InterPro" id="IPR008318">
    <property type="entry name" value="UCP030820"/>
</dbReference>
<accession>A0A918XPC4</accession>
<comment type="caution">
    <text evidence="1">The sequence shown here is derived from an EMBL/GenBank/DDBJ whole genome shotgun (WGS) entry which is preliminary data.</text>
</comment>
<reference evidence="1" key="1">
    <citation type="journal article" date="2014" name="Int. J. Syst. Evol. Microbiol.">
        <title>Complete genome sequence of Corynebacterium casei LMG S-19264T (=DSM 44701T), isolated from a smear-ripened cheese.</title>
        <authorList>
            <consortium name="US DOE Joint Genome Institute (JGI-PGF)"/>
            <person name="Walter F."/>
            <person name="Albersmeier A."/>
            <person name="Kalinowski J."/>
            <person name="Ruckert C."/>
        </authorList>
    </citation>
    <scope>NUCLEOTIDE SEQUENCE</scope>
    <source>
        <strain evidence="1">KCTC 42651</strain>
    </source>
</reference>
<dbReference type="EMBL" id="BMZS01000002">
    <property type="protein sequence ID" value="GHD43495.1"/>
    <property type="molecule type" value="Genomic_DNA"/>
</dbReference>
<evidence type="ECO:0000313" key="2">
    <source>
        <dbReference type="Proteomes" id="UP000630353"/>
    </source>
</evidence>
<evidence type="ECO:0008006" key="3">
    <source>
        <dbReference type="Google" id="ProtNLM"/>
    </source>
</evidence>
<sequence length="193" mass="21244">MPLIKNGARLQDPWFAVATEEELDRSGPMLVPLALWQEHRDRLVDRVGPIGIRLASHESPAAIAGDLERFDLVALEFPKFTDGRAFSYARLLRERHGFTGEIRAVGHVLRDQIAFLLRCGFDAFDLDERAAAGWQAATGAFSAWYQPAADADAPIPARRRYAVPARASVAVIRSEPVQPPAPEPAACAANWAY</sequence>
<dbReference type="Pfam" id="PF06073">
    <property type="entry name" value="DUF934"/>
    <property type="match status" value="1"/>
</dbReference>
<dbReference type="Proteomes" id="UP000630353">
    <property type="component" value="Unassembled WGS sequence"/>
</dbReference>
<gene>
    <name evidence="1" type="ORF">GCM10017083_09740</name>
</gene>
<proteinExistence type="predicted"/>